<proteinExistence type="predicted"/>
<dbReference type="AlphaFoldDB" id="A0A1X7VJ31"/>
<protein>
    <submittedName>
        <fullName evidence="1">Uncharacterized protein</fullName>
    </submittedName>
</protein>
<organism evidence="1">
    <name type="scientific">Amphimedon queenslandica</name>
    <name type="common">Sponge</name>
    <dbReference type="NCBI Taxonomy" id="400682"/>
    <lineage>
        <taxon>Eukaryota</taxon>
        <taxon>Metazoa</taxon>
        <taxon>Porifera</taxon>
        <taxon>Demospongiae</taxon>
        <taxon>Heteroscleromorpha</taxon>
        <taxon>Haplosclerida</taxon>
        <taxon>Niphatidae</taxon>
        <taxon>Amphimedon</taxon>
    </lineage>
</organism>
<accession>A0A1X7VJ31</accession>
<evidence type="ECO:0000313" key="1">
    <source>
        <dbReference type="EnsemblMetazoa" id="Aqu2.1.40351_001"/>
    </source>
</evidence>
<name>A0A1X7VJ31_AMPQE</name>
<sequence length="27" mass="3197">MDYWSVPRSKVVWTPEPPYSPVLYLSV</sequence>
<dbReference type="InParanoid" id="A0A1X7VJ31"/>
<reference evidence="1" key="1">
    <citation type="submission" date="2017-05" db="UniProtKB">
        <authorList>
            <consortium name="EnsemblMetazoa"/>
        </authorList>
    </citation>
    <scope>IDENTIFICATION</scope>
</reference>
<dbReference type="EnsemblMetazoa" id="Aqu2.1.40351_001">
    <property type="protein sequence ID" value="Aqu2.1.40351_001"/>
    <property type="gene ID" value="Aqu2.1.40351"/>
</dbReference>